<dbReference type="AlphaFoldDB" id="A0A7W8XXL8"/>
<feature type="region of interest" description="Disordered" evidence="1">
    <location>
        <begin position="1"/>
        <end position="31"/>
    </location>
</feature>
<feature type="transmembrane region" description="Helical" evidence="2">
    <location>
        <begin position="41"/>
        <end position="61"/>
    </location>
</feature>
<proteinExistence type="predicted"/>
<name>A0A7W8XXL8_9HYPH</name>
<keyword evidence="2" id="KW-1133">Transmembrane helix</keyword>
<evidence type="ECO:0000256" key="2">
    <source>
        <dbReference type="SAM" id="Phobius"/>
    </source>
</evidence>
<evidence type="ECO:0000256" key="1">
    <source>
        <dbReference type="SAM" id="MobiDB-lite"/>
    </source>
</evidence>
<sequence length="99" mass="10819">MSHHHYSDGQVGEEREFYGASETSEGEREYYEHVRPPRASMLNSAISVSIIVLVLSFAFGYHGSTTPTQQAQAATIQKVMTAPSSDSCSDLSPYAGRDC</sequence>
<gene>
    <name evidence="3" type="ORF">GGD50_006121</name>
</gene>
<accession>A0A7W8XXL8</accession>
<dbReference type="EMBL" id="JACHBI010000020">
    <property type="protein sequence ID" value="MBB5577469.1"/>
    <property type="molecule type" value="Genomic_DNA"/>
</dbReference>
<evidence type="ECO:0000313" key="3">
    <source>
        <dbReference type="EMBL" id="MBB5577469.1"/>
    </source>
</evidence>
<keyword evidence="2" id="KW-0472">Membrane</keyword>
<reference evidence="3 4" key="1">
    <citation type="submission" date="2020-08" db="EMBL/GenBank/DDBJ databases">
        <title>Genomic Encyclopedia of Type Strains, Phase IV (KMG-V): Genome sequencing to study the core and pangenomes of soil and plant-associated prokaryotes.</title>
        <authorList>
            <person name="Whitman W."/>
        </authorList>
    </citation>
    <scope>NUCLEOTIDE SEQUENCE [LARGE SCALE GENOMIC DNA]</scope>
    <source>
        <strain evidence="3 4">SEMIA 4064</strain>
    </source>
</reference>
<dbReference type="Proteomes" id="UP000549882">
    <property type="component" value="Unassembled WGS sequence"/>
</dbReference>
<evidence type="ECO:0000313" key="4">
    <source>
        <dbReference type="Proteomes" id="UP000549882"/>
    </source>
</evidence>
<keyword evidence="4" id="KW-1185">Reference proteome</keyword>
<keyword evidence="2" id="KW-0812">Transmembrane</keyword>
<dbReference type="RefSeq" id="WP_107108198.1">
    <property type="nucleotide sequence ID" value="NZ_JACHBI010000020.1"/>
</dbReference>
<comment type="caution">
    <text evidence="3">The sequence shown here is derived from an EMBL/GenBank/DDBJ whole genome shotgun (WGS) entry which is preliminary data.</text>
</comment>
<protein>
    <recommendedName>
        <fullName evidence="5">Transmembrane protein</fullName>
    </recommendedName>
</protein>
<organism evidence="3 4">
    <name type="scientific">Rhizobium paranaense</name>
    <dbReference type="NCBI Taxonomy" id="1650438"/>
    <lineage>
        <taxon>Bacteria</taxon>
        <taxon>Pseudomonadati</taxon>
        <taxon>Pseudomonadota</taxon>
        <taxon>Alphaproteobacteria</taxon>
        <taxon>Hyphomicrobiales</taxon>
        <taxon>Rhizobiaceae</taxon>
        <taxon>Rhizobium/Agrobacterium group</taxon>
        <taxon>Rhizobium</taxon>
    </lineage>
</organism>
<evidence type="ECO:0008006" key="5">
    <source>
        <dbReference type="Google" id="ProtNLM"/>
    </source>
</evidence>